<evidence type="ECO:0000313" key="10">
    <source>
        <dbReference type="Proteomes" id="UP000309848"/>
    </source>
</evidence>
<dbReference type="RefSeq" id="WP_135983661.1">
    <property type="nucleotide sequence ID" value="NZ_JAASQM010000002.1"/>
</dbReference>
<dbReference type="Proteomes" id="UP000309848">
    <property type="component" value="Unassembled WGS sequence"/>
</dbReference>
<dbReference type="Gene3D" id="3.40.50.150">
    <property type="entry name" value="Vaccinia Virus protein VP39"/>
    <property type="match status" value="1"/>
</dbReference>
<comment type="function">
    <text evidence="7">Catalyzes the methyl esterification of L-isoaspartyl residues in peptides and proteins that result from spontaneous decomposition of normal L-aspartyl and L-asparaginyl residues. It plays a role in the repair and/or degradation of damaged proteins.</text>
</comment>
<sequence>MTDFARLRDRMVEVQLARRGIRDARVLTAMRAVPRERFVDTGLAPYAYRDSPLPIAAGQTISQPWIVAAMIEAATLEPGDRVLEVGAGSGYAAAVLGRIAARVVAIERHPALAALARERIAALGYDNVEIHVGDGSCGLAAAAPFDAILVAAGAPAVPPALREQLAPGGRLIIPIGAPGEQKLRKLTRTAAACFAEQDLGTVAFVPLIGAQGWRNGSTE</sequence>
<feature type="domain" description="Ribosomal RNA adenine methylase transferase N-terminal" evidence="8">
    <location>
        <begin position="66"/>
        <end position="208"/>
    </location>
</feature>
<name>A0A4S1WMX2_9SPHN</name>
<dbReference type="SMART" id="SM00650">
    <property type="entry name" value="rADc"/>
    <property type="match status" value="1"/>
</dbReference>
<dbReference type="OrthoDB" id="9810066at2"/>
<evidence type="ECO:0000256" key="7">
    <source>
        <dbReference type="HAMAP-Rule" id="MF_00090"/>
    </source>
</evidence>
<dbReference type="SUPFAM" id="SSF53335">
    <property type="entry name" value="S-adenosyl-L-methionine-dependent methyltransferases"/>
    <property type="match status" value="1"/>
</dbReference>
<dbReference type="NCBIfam" id="NF001453">
    <property type="entry name" value="PRK00312.1"/>
    <property type="match status" value="1"/>
</dbReference>
<dbReference type="FunFam" id="3.40.50.150:FF:000010">
    <property type="entry name" value="Protein-L-isoaspartate O-methyltransferase"/>
    <property type="match status" value="1"/>
</dbReference>
<dbReference type="GO" id="GO:0004719">
    <property type="term" value="F:protein-L-isoaspartate (D-aspartate) O-methyltransferase activity"/>
    <property type="evidence" value="ECO:0007669"/>
    <property type="project" value="UniProtKB-UniRule"/>
</dbReference>
<keyword evidence="10" id="KW-1185">Reference proteome</keyword>
<dbReference type="HAMAP" id="MF_00090">
    <property type="entry name" value="PIMT"/>
    <property type="match status" value="1"/>
</dbReference>
<comment type="caution">
    <text evidence="9">The sequence shown here is derived from an EMBL/GenBank/DDBJ whole genome shotgun (WGS) entry which is preliminary data.</text>
</comment>
<proteinExistence type="inferred from homology"/>
<dbReference type="PROSITE" id="PS01279">
    <property type="entry name" value="PCMT"/>
    <property type="match status" value="1"/>
</dbReference>
<protein>
    <recommendedName>
        <fullName evidence="7">Protein-L-isoaspartate O-methyltransferase</fullName>
        <ecNumber evidence="7">2.1.1.77</ecNumber>
    </recommendedName>
    <alternativeName>
        <fullName evidence="7">L-isoaspartyl protein carboxyl methyltransferase</fullName>
    </alternativeName>
    <alternativeName>
        <fullName evidence="7">Protein L-isoaspartyl methyltransferase</fullName>
    </alternativeName>
    <alternativeName>
        <fullName evidence="7">Protein-beta-aspartate methyltransferase</fullName>
        <shortName evidence="7">PIMT</shortName>
    </alternativeName>
</protein>
<dbReference type="InterPro" id="IPR020598">
    <property type="entry name" value="rRNA_Ade_methylase_Trfase_N"/>
</dbReference>
<evidence type="ECO:0000256" key="3">
    <source>
        <dbReference type="ARBA" id="ARBA00022490"/>
    </source>
</evidence>
<evidence type="ECO:0000256" key="1">
    <source>
        <dbReference type="ARBA" id="ARBA00004496"/>
    </source>
</evidence>
<dbReference type="GO" id="GO:0005737">
    <property type="term" value="C:cytoplasm"/>
    <property type="evidence" value="ECO:0007669"/>
    <property type="project" value="UniProtKB-SubCell"/>
</dbReference>
<keyword evidence="6 7" id="KW-0949">S-adenosyl-L-methionine</keyword>
<gene>
    <name evidence="7" type="primary">pcm</name>
    <name evidence="9" type="ORF">E5A74_07750</name>
</gene>
<evidence type="ECO:0000256" key="4">
    <source>
        <dbReference type="ARBA" id="ARBA00022603"/>
    </source>
</evidence>
<dbReference type="CDD" id="cd02440">
    <property type="entry name" value="AdoMet_MTases"/>
    <property type="match status" value="1"/>
</dbReference>
<organism evidence="9 10">
    <name type="scientific">Sphingomonas naasensis</name>
    <dbReference type="NCBI Taxonomy" id="1344951"/>
    <lineage>
        <taxon>Bacteria</taxon>
        <taxon>Pseudomonadati</taxon>
        <taxon>Pseudomonadota</taxon>
        <taxon>Alphaproteobacteria</taxon>
        <taxon>Sphingomonadales</taxon>
        <taxon>Sphingomonadaceae</taxon>
        <taxon>Sphingomonas</taxon>
    </lineage>
</organism>
<feature type="active site" evidence="7">
    <location>
        <position position="62"/>
    </location>
</feature>
<dbReference type="PANTHER" id="PTHR11579:SF0">
    <property type="entry name" value="PROTEIN-L-ISOASPARTATE(D-ASPARTATE) O-METHYLTRANSFERASE"/>
    <property type="match status" value="1"/>
</dbReference>
<comment type="catalytic activity">
    <reaction evidence="7">
        <text>[protein]-L-isoaspartate + S-adenosyl-L-methionine = [protein]-L-isoaspartate alpha-methyl ester + S-adenosyl-L-homocysteine</text>
        <dbReference type="Rhea" id="RHEA:12705"/>
        <dbReference type="Rhea" id="RHEA-COMP:12143"/>
        <dbReference type="Rhea" id="RHEA-COMP:12144"/>
        <dbReference type="ChEBI" id="CHEBI:57856"/>
        <dbReference type="ChEBI" id="CHEBI:59789"/>
        <dbReference type="ChEBI" id="CHEBI:90596"/>
        <dbReference type="ChEBI" id="CHEBI:90598"/>
        <dbReference type="EC" id="2.1.1.77"/>
    </reaction>
</comment>
<keyword evidence="3 7" id="KW-0963">Cytoplasm</keyword>
<comment type="similarity">
    <text evidence="2 7">Belongs to the methyltransferase superfamily. L-isoaspartyl/D-aspartyl protein methyltransferase family.</text>
</comment>
<dbReference type="NCBIfam" id="TIGR00080">
    <property type="entry name" value="pimt"/>
    <property type="match status" value="1"/>
</dbReference>
<dbReference type="GO" id="GO:0030091">
    <property type="term" value="P:protein repair"/>
    <property type="evidence" value="ECO:0007669"/>
    <property type="project" value="UniProtKB-UniRule"/>
</dbReference>
<dbReference type="PANTHER" id="PTHR11579">
    <property type="entry name" value="PROTEIN-L-ISOASPARTATE O-METHYLTRANSFERASE"/>
    <property type="match status" value="1"/>
</dbReference>
<comment type="subcellular location">
    <subcellularLocation>
        <location evidence="1 7">Cytoplasm</location>
    </subcellularLocation>
</comment>
<evidence type="ECO:0000313" key="9">
    <source>
        <dbReference type="EMBL" id="TGX44648.1"/>
    </source>
</evidence>
<dbReference type="Pfam" id="PF01135">
    <property type="entry name" value="PCMT"/>
    <property type="match status" value="1"/>
</dbReference>
<evidence type="ECO:0000259" key="8">
    <source>
        <dbReference type="SMART" id="SM00650"/>
    </source>
</evidence>
<keyword evidence="4 7" id="KW-0489">Methyltransferase</keyword>
<dbReference type="EMBL" id="SRXU01000002">
    <property type="protein sequence ID" value="TGX44648.1"/>
    <property type="molecule type" value="Genomic_DNA"/>
</dbReference>
<evidence type="ECO:0000256" key="6">
    <source>
        <dbReference type="ARBA" id="ARBA00022691"/>
    </source>
</evidence>
<dbReference type="EC" id="2.1.1.77" evidence="7"/>
<evidence type="ECO:0000256" key="2">
    <source>
        <dbReference type="ARBA" id="ARBA00005369"/>
    </source>
</evidence>
<dbReference type="InterPro" id="IPR000682">
    <property type="entry name" value="PCMT"/>
</dbReference>
<evidence type="ECO:0000256" key="5">
    <source>
        <dbReference type="ARBA" id="ARBA00022679"/>
    </source>
</evidence>
<dbReference type="InterPro" id="IPR029063">
    <property type="entry name" value="SAM-dependent_MTases_sf"/>
</dbReference>
<dbReference type="AlphaFoldDB" id="A0A4S1WMX2"/>
<dbReference type="GO" id="GO:0000179">
    <property type="term" value="F:rRNA (adenine-N6,N6-)-dimethyltransferase activity"/>
    <property type="evidence" value="ECO:0007669"/>
    <property type="project" value="InterPro"/>
</dbReference>
<accession>A0A4S1WMX2</accession>
<reference evidence="9 10" key="1">
    <citation type="submission" date="2019-04" db="EMBL/GenBank/DDBJ databases">
        <title>Sphingomonas psychrotolerans sp. nov., isolated from soil in the Tianshan Mountains, Xinjiang, China.</title>
        <authorList>
            <person name="Luo Y."/>
            <person name="Sheng H."/>
        </authorList>
    </citation>
    <scope>NUCLEOTIDE SEQUENCE [LARGE SCALE GENOMIC DNA]</scope>
    <source>
        <strain evidence="9 10">KIS18-15</strain>
    </source>
</reference>
<keyword evidence="5 7" id="KW-0808">Transferase</keyword>